<feature type="transmembrane region" description="Helical" evidence="4">
    <location>
        <begin position="165"/>
        <end position="185"/>
    </location>
</feature>
<proteinExistence type="predicted"/>
<feature type="transmembrane region" description="Helical" evidence="4">
    <location>
        <begin position="71"/>
        <end position="91"/>
    </location>
</feature>
<feature type="transmembrane region" description="Helical" evidence="4">
    <location>
        <begin position="39"/>
        <end position="59"/>
    </location>
</feature>
<dbReference type="SMART" id="SM00342">
    <property type="entry name" value="HTH_ARAC"/>
    <property type="match status" value="1"/>
</dbReference>
<evidence type="ECO:0000313" key="6">
    <source>
        <dbReference type="EMBL" id="MBC3873456.1"/>
    </source>
</evidence>
<feature type="domain" description="HTH araC/xylS-type" evidence="5">
    <location>
        <begin position="255"/>
        <end position="355"/>
    </location>
</feature>
<keyword evidence="2" id="KW-0238">DNA-binding</keyword>
<dbReference type="InterPro" id="IPR018060">
    <property type="entry name" value="HTH_AraC"/>
</dbReference>
<evidence type="ECO:0000256" key="1">
    <source>
        <dbReference type="ARBA" id="ARBA00023015"/>
    </source>
</evidence>
<sequence>MTSTTSLISHLQIANSVLCLLMAVQLLSMNSMRPLPKRLLAFNCLLYAHQSLALIFILNTDHQTTVTLFNVSRPLFAMWLGPALYIYFLSVRQQQVTLRWQQALHFLCGTLIFVLLANIKPLRAFIDIAISTSFVGYFILIAIQMRHGQQVLAHLGSYAASAHRWLLSLMVMAIINICLEFAVNIELEYGVALRDSISLLIASIAFMLINATIVLAALKRSDWLEWMYQFSEQSLHQAPSTLDTDIANKLFQRWETLVNTAQLHQQEFGITLPQAAKKLQVPARQLSNAINQVYGKSFSVYLNDRRIQEAQNLLISHPEMTIIDVMQASGFSSKSNFNKEFLRVTGTSPSGFRESNTAQI</sequence>
<evidence type="ECO:0000256" key="2">
    <source>
        <dbReference type="ARBA" id="ARBA00023125"/>
    </source>
</evidence>
<comment type="caution">
    <text evidence="6">The sequence shown here is derived from an EMBL/GenBank/DDBJ whole genome shotgun (WGS) entry which is preliminary data.</text>
</comment>
<evidence type="ECO:0000313" key="7">
    <source>
        <dbReference type="Proteomes" id="UP000624279"/>
    </source>
</evidence>
<gene>
    <name evidence="6" type="ORF">H8K55_07655</name>
</gene>
<accession>A0ABR6YA72</accession>
<organism evidence="6 7">
    <name type="scientific">Undibacterium flavidum</name>
    <dbReference type="NCBI Taxonomy" id="2762297"/>
    <lineage>
        <taxon>Bacteria</taxon>
        <taxon>Pseudomonadati</taxon>
        <taxon>Pseudomonadota</taxon>
        <taxon>Betaproteobacteria</taxon>
        <taxon>Burkholderiales</taxon>
        <taxon>Oxalobacteraceae</taxon>
        <taxon>Undibacterium</taxon>
    </lineage>
</organism>
<evidence type="ECO:0000259" key="5">
    <source>
        <dbReference type="PROSITE" id="PS01124"/>
    </source>
</evidence>
<keyword evidence="4" id="KW-0812">Transmembrane</keyword>
<protein>
    <submittedName>
        <fullName evidence="6">AraC family transcriptional regulator</fullName>
    </submittedName>
</protein>
<keyword evidence="3" id="KW-0804">Transcription</keyword>
<keyword evidence="4" id="KW-0472">Membrane</keyword>
<evidence type="ECO:0000256" key="3">
    <source>
        <dbReference type="ARBA" id="ARBA00023163"/>
    </source>
</evidence>
<dbReference type="PANTHER" id="PTHR43280:SF29">
    <property type="entry name" value="ARAC-FAMILY TRANSCRIPTIONAL REGULATOR"/>
    <property type="match status" value="1"/>
</dbReference>
<dbReference type="PROSITE" id="PS01124">
    <property type="entry name" value="HTH_ARAC_FAMILY_2"/>
    <property type="match status" value="1"/>
</dbReference>
<keyword evidence="1" id="KW-0805">Transcription regulation</keyword>
<keyword evidence="4" id="KW-1133">Transmembrane helix</keyword>
<reference evidence="6 7" key="1">
    <citation type="submission" date="2020-08" db="EMBL/GenBank/DDBJ databases">
        <title>Novel species isolated from subtropical streams in China.</title>
        <authorList>
            <person name="Lu H."/>
        </authorList>
    </citation>
    <scope>NUCLEOTIDE SEQUENCE [LARGE SCALE GENOMIC DNA]</scope>
    <source>
        <strain evidence="6 7">LX15W</strain>
    </source>
</reference>
<name>A0ABR6YA72_9BURK</name>
<feature type="transmembrane region" description="Helical" evidence="4">
    <location>
        <begin position="125"/>
        <end position="144"/>
    </location>
</feature>
<dbReference type="SUPFAM" id="SSF46689">
    <property type="entry name" value="Homeodomain-like"/>
    <property type="match status" value="1"/>
</dbReference>
<dbReference type="Gene3D" id="1.10.10.60">
    <property type="entry name" value="Homeodomain-like"/>
    <property type="match status" value="1"/>
</dbReference>
<dbReference type="EMBL" id="JACOGA010000006">
    <property type="protein sequence ID" value="MBC3873456.1"/>
    <property type="molecule type" value="Genomic_DNA"/>
</dbReference>
<dbReference type="Proteomes" id="UP000624279">
    <property type="component" value="Unassembled WGS sequence"/>
</dbReference>
<dbReference type="Pfam" id="PF12833">
    <property type="entry name" value="HTH_18"/>
    <property type="match status" value="1"/>
</dbReference>
<dbReference type="InterPro" id="IPR009057">
    <property type="entry name" value="Homeodomain-like_sf"/>
</dbReference>
<dbReference type="PANTHER" id="PTHR43280">
    <property type="entry name" value="ARAC-FAMILY TRANSCRIPTIONAL REGULATOR"/>
    <property type="match status" value="1"/>
</dbReference>
<feature type="transmembrane region" description="Helical" evidence="4">
    <location>
        <begin position="103"/>
        <end position="119"/>
    </location>
</feature>
<evidence type="ECO:0000256" key="4">
    <source>
        <dbReference type="SAM" id="Phobius"/>
    </source>
</evidence>
<feature type="transmembrane region" description="Helical" evidence="4">
    <location>
        <begin position="197"/>
        <end position="218"/>
    </location>
</feature>
<feature type="transmembrane region" description="Helical" evidence="4">
    <location>
        <begin position="6"/>
        <end position="27"/>
    </location>
</feature>
<keyword evidence="7" id="KW-1185">Reference proteome</keyword>